<dbReference type="Pfam" id="PF00076">
    <property type="entry name" value="RRM_1"/>
    <property type="match status" value="1"/>
</dbReference>
<dbReference type="InterPro" id="IPR035979">
    <property type="entry name" value="RBD_domain_sf"/>
</dbReference>
<evidence type="ECO:0000256" key="6">
    <source>
        <dbReference type="SAM" id="MobiDB-lite"/>
    </source>
</evidence>
<dbReference type="PANTHER" id="PTHR15608">
    <property type="entry name" value="SPLICING FACTOR U2AF-ASSOCIATED PROTEIN 2"/>
    <property type="match status" value="1"/>
</dbReference>
<feature type="domain" description="RNA recognition motif" evidence="8">
    <location>
        <begin position="142"/>
        <end position="222"/>
    </location>
</feature>
<dbReference type="GO" id="GO:0005684">
    <property type="term" value="C:U2-type spliceosomal complex"/>
    <property type="evidence" value="ECO:0007669"/>
    <property type="project" value="TreeGrafter"/>
</dbReference>
<accession>B0EKV3</accession>
<evidence type="ECO:0000259" key="8">
    <source>
        <dbReference type="SMART" id="SM00361"/>
    </source>
</evidence>
<evidence type="ECO:0000256" key="1">
    <source>
        <dbReference type="ARBA" id="ARBA00007747"/>
    </source>
</evidence>
<dbReference type="GO" id="GO:0005686">
    <property type="term" value="C:U2 snRNP"/>
    <property type="evidence" value="ECO:0007669"/>
    <property type="project" value="TreeGrafter"/>
</dbReference>
<keyword evidence="2" id="KW-0507">mRNA processing</keyword>
<dbReference type="OMA" id="IVISKPM"/>
<evidence type="ECO:0000259" key="7">
    <source>
        <dbReference type="SMART" id="SM00360"/>
    </source>
</evidence>
<dbReference type="eggNOG" id="KOG1548">
    <property type="taxonomic scope" value="Eukaryota"/>
</dbReference>
<dbReference type="InterPro" id="IPR034393">
    <property type="entry name" value="TatSF1-like"/>
</dbReference>
<evidence type="ECO:0000256" key="3">
    <source>
        <dbReference type="ARBA" id="ARBA00022737"/>
    </source>
</evidence>
<dbReference type="OrthoDB" id="10258585at2759"/>
<dbReference type="Gene3D" id="3.30.70.330">
    <property type="match status" value="2"/>
</dbReference>
<sequence length="255" mass="30253">MDKNNKQPKRSKKRSHNKLLPKTVQKEVMNGIRVSNIPIQYTIEQFVDYFRHCGIAKKKTPTQYDAYFCNENENDKTKEGILYFLHEESVQKAIEYYDNSQIEPKCFIQIEGIFSQPENSNPNEKKYDQTREDEWDDNKLVHVVIKNMFDLKEPKDLQFFNELKEDVEEEVKAKCGSVEKVTVFNTNPEGIVIIKFKDHNAAEQCIALMNGRWFDKHQLSCDYYDGYTNYKVEETEEQKRERIARWEEYLGGSDD</sequence>
<dbReference type="VEuPathDB" id="AmoebaDB:EDI_216920"/>
<protein>
    <recommendedName>
        <fullName evidence="11">RNA-binding protein</fullName>
    </recommendedName>
</protein>
<evidence type="ECO:0008006" key="11">
    <source>
        <dbReference type="Google" id="ProtNLM"/>
    </source>
</evidence>
<dbReference type="GeneID" id="5883912"/>
<dbReference type="SUPFAM" id="SSF54928">
    <property type="entry name" value="RNA-binding domain, RBD"/>
    <property type="match status" value="2"/>
</dbReference>
<dbReference type="InterPro" id="IPR000504">
    <property type="entry name" value="RRM_dom"/>
</dbReference>
<dbReference type="CDD" id="cd12285">
    <property type="entry name" value="RRM3_RBM39_like"/>
    <property type="match status" value="1"/>
</dbReference>
<keyword evidence="5" id="KW-0508">mRNA splicing</keyword>
<dbReference type="AlphaFoldDB" id="B0EKV3"/>
<name>B0EKV3_ENTDS</name>
<dbReference type="InterPro" id="IPR003954">
    <property type="entry name" value="RRM_euk-type"/>
</dbReference>
<dbReference type="FunFam" id="3.30.70.330:FF:000105">
    <property type="entry name" value="HIV Tat-specific factor 1 homolog"/>
    <property type="match status" value="1"/>
</dbReference>
<dbReference type="RefSeq" id="XP_001738810.1">
    <property type="nucleotide sequence ID" value="XM_001738758.1"/>
</dbReference>
<feature type="region of interest" description="Disordered" evidence="6">
    <location>
        <begin position="1"/>
        <end position="20"/>
    </location>
</feature>
<evidence type="ECO:0000256" key="4">
    <source>
        <dbReference type="ARBA" id="ARBA00022884"/>
    </source>
</evidence>
<organism evidence="10">
    <name type="scientific">Entamoeba dispar (strain ATCC PRA-260 / SAW760)</name>
    <dbReference type="NCBI Taxonomy" id="370354"/>
    <lineage>
        <taxon>Eukaryota</taxon>
        <taxon>Amoebozoa</taxon>
        <taxon>Evosea</taxon>
        <taxon>Archamoebae</taxon>
        <taxon>Mastigamoebida</taxon>
        <taxon>Entamoebidae</taxon>
        <taxon>Entamoeba</taxon>
    </lineage>
</organism>
<evidence type="ECO:0000256" key="2">
    <source>
        <dbReference type="ARBA" id="ARBA00022664"/>
    </source>
</evidence>
<keyword evidence="3" id="KW-0677">Repeat</keyword>
<proteinExistence type="inferred from homology"/>
<dbReference type="PANTHER" id="PTHR15608:SF0">
    <property type="entry name" value="HIV TAT-SPECIFIC FACTOR 1"/>
    <property type="match status" value="1"/>
</dbReference>
<dbReference type="EMBL" id="DS549789">
    <property type="protein sequence ID" value="EDR24873.1"/>
    <property type="molecule type" value="Genomic_DNA"/>
</dbReference>
<evidence type="ECO:0000313" key="10">
    <source>
        <dbReference type="Proteomes" id="UP000008076"/>
    </source>
</evidence>
<evidence type="ECO:0000256" key="5">
    <source>
        <dbReference type="ARBA" id="ARBA00023187"/>
    </source>
</evidence>
<keyword evidence="4" id="KW-0694">RNA-binding</keyword>
<dbReference type="GO" id="GO:0003723">
    <property type="term" value="F:RNA binding"/>
    <property type="evidence" value="ECO:0007669"/>
    <property type="project" value="UniProtKB-KW"/>
</dbReference>
<dbReference type="KEGG" id="edi:EDI_216920"/>
<dbReference type="SMART" id="SM00360">
    <property type="entry name" value="RRM"/>
    <property type="match status" value="2"/>
</dbReference>
<dbReference type="SMART" id="SM00361">
    <property type="entry name" value="RRM_1"/>
    <property type="match status" value="1"/>
</dbReference>
<feature type="domain" description="RRM" evidence="7">
    <location>
        <begin position="142"/>
        <end position="222"/>
    </location>
</feature>
<evidence type="ECO:0000313" key="9">
    <source>
        <dbReference type="EMBL" id="EDR24873.1"/>
    </source>
</evidence>
<keyword evidence="10" id="KW-1185">Reference proteome</keyword>
<gene>
    <name evidence="9" type="ORF">EDI_216920</name>
</gene>
<feature type="compositionally biased region" description="Basic residues" evidence="6">
    <location>
        <begin position="1"/>
        <end position="19"/>
    </location>
</feature>
<dbReference type="GO" id="GO:0000398">
    <property type="term" value="P:mRNA splicing, via spliceosome"/>
    <property type="evidence" value="ECO:0007669"/>
    <property type="project" value="UniProtKB-ARBA"/>
</dbReference>
<dbReference type="InterPro" id="IPR012677">
    <property type="entry name" value="Nucleotide-bd_a/b_plait_sf"/>
</dbReference>
<reference evidence="10" key="1">
    <citation type="submission" date="2007-12" db="EMBL/GenBank/DDBJ databases">
        <title>Annotation of Entamoeba dispar SAW760.</title>
        <authorList>
            <person name="Lorenzi H."/>
            <person name="Inman J."/>
            <person name="Schobel S."/>
            <person name="Amedeo P."/>
            <person name="Caler E."/>
        </authorList>
    </citation>
    <scope>NUCLEOTIDE SEQUENCE [LARGE SCALE GENOMIC DNA]</scope>
    <source>
        <strain evidence="10">ATCC PRA-260 / SAW760</strain>
    </source>
</reference>
<dbReference type="Proteomes" id="UP000008076">
    <property type="component" value="Unassembled WGS sequence"/>
</dbReference>
<comment type="similarity">
    <text evidence="1">Belongs to the HTATSF1 family.</text>
</comment>
<feature type="domain" description="RRM" evidence="7">
    <location>
        <begin position="31"/>
        <end position="111"/>
    </location>
</feature>